<dbReference type="OMA" id="TGHVKFK"/>
<dbReference type="GO" id="GO:0000902">
    <property type="term" value="P:cell morphogenesis"/>
    <property type="evidence" value="ECO:0007669"/>
    <property type="project" value="InterPro"/>
</dbReference>
<organism evidence="3 4">
    <name type="scientific">Aeromonas hydrophila</name>
    <dbReference type="NCBI Taxonomy" id="644"/>
    <lineage>
        <taxon>Bacteria</taxon>
        <taxon>Pseudomonadati</taxon>
        <taxon>Pseudomonadota</taxon>
        <taxon>Gammaproteobacteria</taxon>
        <taxon>Aeromonadales</taxon>
        <taxon>Aeromonadaceae</taxon>
        <taxon>Aeromonas</taxon>
    </lineage>
</organism>
<reference evidence="3" key="1">
    <citation type="journal article" date="2018" name="Genome Biol.">
        <title>SKESA: strategic k-mer extension for scrupulous assemblies.</title>
        <authorList>
            <person name="Souvorov A."/>
            <person name="Agarwala R."/>
            <person name="Lipman D.J."/>
        </authorList>
    </citation>
    <scope>NUCLEOTIDE SEQUENCE</scope>
    <source>
        <strain evidence="3">OLC2673_Aeromonas</strain>
    </source>
</reference>
<proteinExistence type="predicted"/>
<gene>
    <name evidence="3" type="ORF">JAJ28_003391</name>
</gene>
<feature type="domain" description="Flagellar Assembly Protein A N-terminal region" evidence="2">
    <location>
        <begin position="95"/>
        <end position="272"/>
    </location>
</feature>
<dbReference type="PANTHER" id="PTHR38032:SF1">
    <property type="entry name" value="RNA-BINDING PROTEIN KHPB N-TERMINAL DOMAIN-CONTAINING PROTEIN"/>
    <property type="match status" value="1"/>
</dbReference>
<keyword evidence="1" id="KW-0175">Coiled coil</keyword>
<protein>
    <submittedName>
        <fullName evidence="3">DUF342 domain-containing protein</fullName>
    </submittedName>
</protein>
<dbReference type="SUPFAM" id="SSF63848">
    <property type="entry name" value="Cell-division inhibitor MinC, C-terminal domain"/>
    <property type="match status" value="1"/>
</dbReference>
<dbReference type="InterPro" id="IPR046866">
    <property type="entry name" value="FapA_N"/>
</dbReference>
<evidence type="ECO:0000259" key="2">
    <source>
        <dbReference type="Pfam" id="PF20250"/>
    </source>
</evidence>
<accession>A0AAD3YL28</accession>
<evidence type="ECO:0000313" key="4">
    <source>
        <dbReference type="Proteomes" id="UP000859505"/>
    </source>
</evidence>
<dbReference type="Pfam" id="PF03961">
    <property type="entry name" value="FapA"/>
    <property type="match status" value="1"/>
</dbReference>
<comment type="caution">
    <text evidence="3">The sequence shown here is derived from an EMBL/GenBank/DDBJ whole genome shotgun (WGS) entry which is preliminary data.</text>
</comment>
<dbReference type="Pfam" id="PF20250">
    <property type="entry name" value="FapA_N"/>
    <property type="match status" value="1"/>
</dbReference>
<sequence>MRTKEGIRVLSKEWLLLSADMEYACLRIVPGLTNPISESDIQTLLLASNCRRYQPLTEGIKQAISLLNTLLSNPTAPLPGNPVPIAQRHDASVLLVVEKDRMSATAQITADWGGKYLTSEQLEQAIQSSEISQGVQAPLIAAAVLAAKEATPGTLLRLPVAQGKAAVNGQDTRFERLVETPAERILKPQELDHGRVDMRDLGTILTVKAGAQLMRRHPATQGVPGFTVTGQELPAKHGKDSPMVAGEGTFLSPDDPDLLLASRPGLPRQEKNGMKVDDVLSVKQVDIRHGHVIFEGALIVAGDVTPGMKIKTSGDVVIGGFVEGGYIESSGTITVRNGIIGRKSEQSDEFLCHLNAQGEIHASYAQYAKLEAGGDIHILTQLSHCYSRSGQDLKVGDSGMRKGHLLGGISIANRLIMAPILGASAHNQTRLQILGGYFTHKEQEQALRQRKQECREQLDKLQDLLLKLLQLPSDKRNPQTLQKIKLIRTQRLEESKLLDEQLEAAQEELQKLMAEMDIIATQHAFPGVEVEMAHHHYRVDIEHGPIHFAIREDQLQLTPYEPHK</sequence>
<dbReference type="PANTHER" id="PTHR38032">
    <property type="entry name" value="POLYMERASE-RELATED"/>
    <property type="match status" value="1"/>
</dbReference>
<evidence type="ECO:0000313" key="3">
    <source>
        <dbReference type="EMBL" id="HAT6345619.1"/>
    </source>
</evidence>
<dbReference type="InterPro" id="IPR036145">
    <property type="entry name" value="MinC_C_sf"/>
</dbReference>
<dbReference type="AlphaFoldDB" id="A0AAD3YL28"/>
<dbReference type="InterPro" id="IPR046865">
    <property type="entry name" value="FapA_b_solenoid"/>
</dbReference>
<reference evidence="3" key="2">
    <citation type="submission" date="2020-01" db="EMBL/GenBank/DDBJ databases">
        <authorList>
            <consortium name="NCBI Pathogen Detection Project"/>
        </authorList>
    </citation>
    <scope>NUCLEOTIDE SEQUENCE</scope>
    <source>
        <strain evidence="3">OLC2673_Aeromonas</strain>
    </source>
</reference>
<dbReference type="InterPro" id="IPR005646">
    <property type="entry name" value="FapA"/>
</dbReference>
<feature type="coiled-coil region" evidence="1">
    <location>
        <begin position="440"/>
        <end position="471"/>
    </location>
</feature>
<evidence type="ECO:0000256" key="1">
    <source>
        <dbReference type="SAM" id="Coils"/>
    </source>
</evidence>
<dbReference type="Proteomes" id="UP000859505">
    <property type="component" value="Unassembled WGS sequence"/>
</dbReference>
<feature type="coiled-coil region" evidence="1">
    <location>
        <begin position="495"/>
        <end position="522"/>
    </location>
</feature>
<dbReference type="EMBL" id="DACTUL010000031">
    <property type="protein sequence ID" value="HAT6345619.1"/>
    <property type="molecule type" value="Genomic_DNA"/>
</dbReference>
<name>A0AAD3YL28_AERHY</name>